<dbReference type="EMBL" id="ABGD02000025">
    <property type="protein sequence ID" value="EDS09963.1"/>
    <property type="molecule type" value="Genomic_DNA"/>
</dbReference>
<sequence length="56" mass="6785">MIDVHGTAAHLKWQQPPFIFYERRLFICYKLQLPLICFMEIGKREIFRMPSIKCNI</sequence>
<protein>
    <submittedName>
        <fullName evidence="1">Uncharacterized protein</fullName>
    </submittedName>
</protein>
<proteinExistence type="predicted"/>
<gene>
    <name evidence="1" type="ORF">ANACOL_03409</name>
</gene>
<reference evidence="1" key="1">
    <citation type="submission" date="2007-11" db="EMBL/GenBank/DDBJ databases">
        <authorList>
            <person name="Fulton L."/>
            <person name="Clifton S."/>
            <person name="Fulton B."/>
            <person name="Xu J."/>
            <person name="Minx P."/>
            <person name="Pepin K.H."/>
            <person name="Johnson M."/>
            <person name="Thiruvilangam P."/>
            <person name="Bhonagiri V."/>
            <person name="Nash W.E."/>
            <person name="Mardis E.R."/>
            <person name="Wilson R.K."/>
        </authorList>
    </citation>
    <scope>NUCLEOTIDE SEQUENCE [LARGE SCALE GENOMIC DNA]</scope>
    <source>
        <strain evidence="1">DSM 17241</strain>
    </source>
</reference>
<dbReference type="Proteomes" id="UP000003803">
    <property type="component" value="Unassembled WGS sequence"/>
</dbReference>
<dbReference type="AlphaFoldDB" id="B0PF30"/>
<name>B0PF30_9FIRM</name>
<organism evidence="1 2">
    <name type="scientific">Anaerotruncus colihominis DSM 17241</name>
    <dbReference type="NCBI Taxonomy" id="445972"/>
    <lineage>
        <taxon>Bacteria</taxon>
        <taxon>Bacillati</taxon>
        <taxon>Bacillota</taxon>
        <taxon>Clostridia</taxon>
        <taxon>Eubacteriales</taxon>
        <taxon>Oscillospiraceae</taxon>
        <taxon>Anaerotruncus</taxon>
    </lineage>
</organism>
<reference evidence="1" key="2">
    <citation type="submission" date="2013-09" db="EMBL/GenBank/DDBJ databases">
        <title>Draft genome sequence of Anaerotruncus colihominis(DSM 17241).</title>
        <authorList>
            <person name="Sudarsanam P."/>
            <person name="Ley R."/>
            <person name="Guruge J."/>
            <person name="Turnbaugh P.J."/>
            <person name="Mahowald M."/>
            <person name="Liep D."/>
            <person name="Gordon J."/>
        </authorList>
    </citation>
    <scope>NUCLEOTIDE SEQUENCE</scope>
    <source>
        <strain evidence="1">DSM 17241</strain>
    </source>
</reference>
<keyword evidence="2" id="KW-1185">Reference proteome</keyword>
<dbReference type="HOGENOM" id="CLU_3003916_0_0_9"/>
<comment type="caution">
    <text evidence="1">The sequence shown here is derived from an EMBL/GenBank/DDBJ whole genome shotgun (WGS) entry which is preliminary data.</text>
</comment>
<evidence type="ECO:0000313" key="1">
    <source>
        <dbReference type="EMBL" id="EDS09963.1"/>
    </source>
</evidence>
<evidence type="ECO:0000313" key="2">
    <source>
        <dbReference type="Proteomes" id="UP000003803"/>
    </source>
</evidence>
<accession>B0PF30</accession>